<keyword evidence="4" id="KW-1185">Reference proteome</keyword>
<dbReference type="Proteomes" id="UP000445000">
    <property type="component" value="Unassembled WGS sequence"/>
</dbReference>
<reference evidence="4" key="1">
    <citation type="submission" date="2020-01" db="EMBL/GenBank/DDBJ databases">
        <title>'Steroidobacter agaridevorans' sp. nov., agar-degrading bacteria isolated from rhizosphere soils.</title>
        <authorList>
            <person name="Ikenaga M."/>
            <person name="Kataoka M."/>
            <person name="Murouchi A."/>
            <person name="Katsuragi S."/>
            <person name="Sakai M."/>
        </authorList>
    </citation>
    <scope>NUCLEOTIDE SEQUENCE [LARGE SCALE GENOMIC DNA]</scope>
    <source>
        <strain evidence="4">YU21-B</strain>
    </source>
</reference>
<dbReference type="SUPFAM" id="SSF53254">
    <property type="entry name" value="Phosphoglycerate mutase-like"/>
    <property type="match status" value="1"/>
</dbReference>
<dbReference type="SMART" id="SM00855">
    <property type="entry name" value="PGAM"/>
    <property type="match status" value="1"/>
</dbReference>
<dbReference type="Pfam" id="PF00300">
    <property type="entry name" value="His_Phos_1"/>
    <property type="match status" value="1"/>
</dbReference>
<feature type="signal peptide" evidence="2">
    <location>
        <begin position="1"/>
        <end position="28"/>
    </location>
</feature>
<evidence type="ECO:0000256" key="1">
    <source>
        <dbReference type="PIRSR" id="PIRSR613078-2"/>
    </source>
</evidence>
<feature type="binding site" evidence="1">
    <location>
        <position position="92"/>
    </location>
    <ligand>
        <name>substrate</name>
    </ligand>
</feature>
<dbReference type="InterPro" id="IPR029033">
    <property type="entry name" value="His_PPase_superfam"/>
</dbReference>
<protein>
    <recommendedName>
        <fullName evidence="5">Phosphoglycerate mutase</fullName>
    </recommendedName>
</protein>
<dbReference type="InterPro" id="IPR050275">
    <property type="entry name" value="PGM_Phosphatase"/>
</dbReference>
<dbReference type="InterPro" id="IPR013078">
    <property type="entry name" value="His_Pase_superF_clade-1"/>
</dbReference>
<dbReference type="PANTHER" id="PTHR48100:SF1">
    <property type="entry name" value="HISTIDINE PHOSPHATASE FAMILY PROTEIN-RELATED"/>
    <property type="match status" value="1"/>
</dbReference>
<gene>
    <name evidence="3" type="ORF">GCM10011487_08540</name>
</gene>
<organism evidence="3 4">
    <name type="scientific">Steroidobacter agaridevorans</name>
    <dbReference type="NCBI Taxonomy" id="2695856"/>
    <lineage>
        <taxon>Bacteria</taxon>
        <taxon>Pseudomonadati</taxon>
        <taxon>Pseudomonadota</taxon>
        <taxon>Gammaproteobacteria</taxon>
        <taxon>Steroidobacterales</taxon>
        <taxon>Steroidobacteraceae</taxon>
        <taxon>Steroidobacter</taxon>
    </lineage>
</organism>
<evidence type="ECO:0000313" key="4">
    <source>
        <dbReference type="Proteomes" id="UP000445000"/>
    </source>
</evidence>
<comment type="caution">
    <text evidence="3">The sequence shown here is derived from an EMBL/GenBank/DDBJ whole genome shotgun (WGS) entry which is preliminary data.</text>
</comment>
<evidence type="ECO:0000256" key="2">
    <source>
        <dbReference type="SAM" id="SignalP"/>
    </source>
</evidence>
<dbReference type="GO" id="GO:0016791">
    <property type="term" value="F:phosphatase activity"/>
    <property type="evidence" value="ECO:0007669"/>
    <property type="project" value="TreeGrafter"/>
</dbReference>
<evidence type="ECO:0000313" key="3">
    <source>
        <dbReference type="EMBL" id="GFE78854.1"/>
    </source>
</evidence>
<proteinExistence type="predicted"/>
<accession>A0A829Y6H5</accession>
<keyword evidence="2" id="KW-0732">Signal</keyword>
<dbReference type="EMBL" id="BLJN01000001">
    <property type="protein sequence ID" value="GFE78854.1"/>
    <property type="molecule type" value="Genomic_DNA"/>
</dbReference>
<sequence length="241" mass="26104">MITTRLNRRAFVGLVGAVALAASLPSTADTPLQIWFVRHGESEINVPGNPRTVPDGGVSYPLTRKGVEQARALAESLSGAPITKIYSSTHLRAIQTADAVAFDHTLTLSLAPEAVEIDFGMTPESTQDIRAVYGELTRKWLIEKDLDARNGAGESFTDVQRRFLPFVREVMNRHALDSGIVVIVAHSATLGFMVPVLASNVPADFALRHPLPNTGIIKTELRDGRLFCTDWAGLAASQFGE</sequence>
<dbReference type="GO" id="GO:0005737">
    <property type="term" value="C:cytoplasm"/>
    <property type="evidence" value="ECO:0007669"/>
    <property type="project" value="TreeGrafter"/>
</dbReference>
<evidence type="ECO:0008006" key="5">
    <source>
        <dbReference type="Google" id="ProtNLM"/>
    </source>
</evidence>
<dbReference type="InterPro" id="IPR006311">
    <property type="entry name" value="TAT_signal"/>
</dbReference>
<dbReference type="AlphaFoldDB" id="A0A829Y6H5"/>
<feature type="chain" id="PRO_5032707365" description="Phosphoglycerate mutase" evidence="2">
    <location>
        <begin position="29"/>
        <end position="241"/>
    </location>
</feature>
<dbReference type="PANTHER" id="PTHR48100">
    <property type="entry name" value="BROAD-SPECIFICITY PHOSPHATASE YOR283W-RELATED"/>
    <property type="match status" value="1"/>
</dbReference>
<dbReference type="RefSeq" id="WP_161810698.1">
    <property type="nucleotide sequence ID" value="NZ_BLJN01000001.1"/>
</dbReference>
<name>A0A829Y6H5_9GAMM</name>
<dbReference type="Gene3D" id="3.40.50.1240">
    <property type="entry name" value="Phosphoglycerate mutase-like"/>
    <property type="match status" value="1"/>
</dbReference>
<dbReference type="CDD" id="cd07067">
    <property type="entry name" value="HP_PGM_like"/>
    <property type="match status" value="1"/>
</dbReference>
<dbReference type="PROSITE" id="PS51318">
    <property type="entry name" value="TAT"/>
    <property type="match status" value="1"/>
</dbReference>